<evidence type="ECO:0000256" key="1">
    <source>
        <dbReference type="SAM" id="MobiDB-lite"/>
    </source>
</evidence>
<comment type="caution">
    <text evidence="2">The sequence shown here is derived from an EMBL/GenBank/DDBJ whole genome shotgun (WGS) entry which is preliminary data.</text>
</comment>
<feature type="compositionally biased region" description="Basic and acidic residues" evidence="1">
    <location>
        <begin position="123"/>
        <end position="137"/>
    </location>
</feature>
<gene>
    <name evidence="2" type="ORF">NPIL_70431</name>
</gene>
<proteinExistence type="predicted"/>
<dbReference type="Proteomes" id="UP000887013">
    <property type="component" value="Unassembled WGS sequence"/>
</dbReference>
<accession>A0A8X6U671</accession>
<protein>
    <submittedName>
        <fullName evidence="2">Uncharacterized protein</fullName>
    </submittedName>
</protein>
<name>A0A8X6U671_NEPPI</name>
<sequence>MVGIEHDKVSHFRCPLRGLDRLCFQQQPYVLLLGGLGFRDLVGEATRMCLQGSLSVSGEQRRRLHRFQEDGLGRRGFRHRFLRSRTREVFRREGSGTVSPGAGVVSPEAGLLSGMVSGNGKGYSRDSSRVLAPREGRTPCPSIGPLNTAAVAPCPQMPGSIFEPGYL</sequence>
<evidence type="ECO:0000313" key="3">
    <source>
        <dbReference type="Proteomes" id="UP000887013"/>
    </source>
</evidence>
<reference evidence="2" key="1">
    <citation type="submission" date="2020-08" db="EMBL/GenBank/DDBJ databases">
        <title>Multicomponent nature underlies the extraordinary mechanical properties of spider dragline silk.</title>
        <authorList>
            <person name="Kono N."/>
            <person name="Nakamura H."/>
            <person name="Mori M."/>
            <person name="Yoshida Y."/>
            <person name="Ohtoshi R."/>
            <person name="Malay A.D."/>
            <person name="Moran D.A.P."/>
            <person name="Tomita M."/>
            <person name="Numata K."/>
            <person name="Arakawa K."/>
        </authorList>
    </citation>
    <scope>NUCLEOTIDE SEQUENCE</scope>
</reference>
<organism evidence="2 3">
    <name type="scientific">Nephila pilipes</name>
    <name type="common">Giant wood spider</name>
    <name type="synonym">Nephila maculata</name>
    <dbReference type="NCBI Taxonomy" id="299642"/>
    <lineage>
        <taxon>Eukaryota</taxon>
        <taxon>Metazoa</taxon>
        <taxon>Ecdysozoa</taxon>
        <taxon>Arthropoda</taxon>
        <taxon>Chelicerata</taxon>
        <taxon>Arachnida</taxon>
        <taxon>Araneae</taxon>
        <taxon>Araneomorphae</taxon>
        <taxon>Entelegynae</taxon>
        <taxon>Araneoidea</taxon>
        <taxon>Nephilidae</taxon>
        <taxon>Nephila</taxon>
    </lineage>
</organism>
<dbReference type="AlphaFoldDB" id="A0A8X6U671"/>
<feature type="region of interest" description="Disordered" evidence="1">
    <location>
        <begin position="117"/>
        <end position="141"/>
    </location>
</feature>
<dbReference type="EMBL" id="BMAW01119581">
    <property type="protein sequence ID" value="GFT85362.1"/>
    <property type="molecule type" value="Genomic_DNA"/>
</dbReference>
<evidence type="ECO:0000313" key="2">
    <source>
        <dbReference type="EMBL" id="GFT85362.1"/>
    </source>
</evidence>
<keyword evidence="3" id="KW-1185">Reference proteome</keyword>